<keyword evidence="6" id="KW-0804">Transcription</keyword>
<dbReference type="Gene3D" id="3.40.50.2300">
    <property type="match status" value="1"/>
</dbReference>
<dbReference type="InterPro" id="IPR039420">
    <property type="entry name" value="WalR-like"/>
</dbReference>
<dbReference type="AlphaFoldDB" id="A0A4R7FT65"/>
<feature type="modified residue" description="4-aspartylphosphate" evidence="7">
    <location>
        <position position="66"/>
    </location>
</feature>
<dbReference type="InterPro" id="IPR001867">
    <property type="entry name" value="OmpR/PhoB-type_DNA-bd"/>
</dbReference>
<evidence type="ECO:0000256" key="6">
    <source>
        <dbReference type="ARBA" id="ARBA00023163"/>
    </source>
</evidence>
<dbReference type="SUPFAM" id="SSF46894">
    <property type="entry name" value="C-terminal effector domain of the bipartite response regulators"/>
    <property type="match status" value="1"/>
</dbReference>
<dbReference type="Pfam" id="PF00486">
    <property type="entry name" value="Trans_reg_C"/>
    <property type="match status" value="1"/>
</dbReference>
<keyword evidence="12" id="KW-1185">Reference proteome</keyword>
<dbReference type="PANTHER" id="PTHR48111:SF22">
    <property type="entry name" value="REGULATOR OF RPOS"/>
    <property type="match status" value="1"/>
</dbReference>
<dbReference type="GO" id="GO:0006355">
    <property type="term" value="P:regulation of DNA-templated transcription"/>
    <property type="evidence" value="ECO:0007669"/>
    <property type="project" value="InterPro"/>
</dbReference>
<sequence>MSDTAAMPRPAAGRTAPPLLLVEDDPELGPLMVEALGEDYAVTLVRDGDAGLAAARTGDFVVVVLDRRLPGTDGVAIVTAMRREGVATPVLLLTALGSVADRVEGLDAGADDYLVKPFDVAELAARLRALLRVHGDEETVVHIGDWEFRPASRLIHSPYEGRKVLTETEAQLLSLFTRHPDETLARERILREVFPSGDSVGTVDTYVHYLRRKTERDIITTVRGRGYRLGLL</sequence>
<dbReference type="InterPro" id="IPR001789">
    <property type="entry name" value="Sig_transdc_resp-reg_receiver"/>
</dbReference>
<dbReference type="Pfam" id="PF00072">
    <property type="entry name" value="Response_reg"/>
    <property type="match status" value="1"/>
</dbReference>
<keyword evidence="2 7" id="KW-0597">Phosphoprotein</keyword>
<dbReference type="GO" id="GO:0005829">
    <property type="term" value="C:cytosol"/>
    <property type="evidence" value="ECO:0007669"/>
    <property type="project" value="TreeGrafter"/>
</dbReference>
<dbReference type="SUPFAM" id="SSF52172">
    <property type="entry name" value="CheY-like"/>
    <property type="match status" value="1"/>
</dbReference>
<dbReference type="SMART" id="SM00862">
    <property type="entry name" value="Trans_reg_C"/>
    <property type="match status" value="1"/>
</dbReference>
<evidence type="ECO:0000313" key="12">
    <source>
        <dbReference type="Proteomes" id="UP000295344"/>
    </source>
</evidence>
<dbReference type="GO" id="GO:0032993">
    <property type="term" value="C:protein-DNA complex"/>
    <property type="evidence" value="ECO:0007669"/>
    <property type="project" value="TreeGrafter"/>
</dbReference>
<organism evidence="11 12">
    <name type="scientific">Amnibacterium kyonggiense</name>
    <dbReference type="NCBI Taxonomy" id="595671"/>
    <lineage>
        <taxon>Bacteria</taxon>
        <taxon>Bacillati</taxon>
        <taxon>Actinomycetota</taxon>
        <taxon>Actinomycetes</taxon>
        <taxon>Micrococcales</taxon>
        <taxon>Microbacteriaceae</taxon>
        <taxon>Amnibacterium</taxon>
    </lineage>
</organism>
<dbReference type="SMART" id="SM00448">
    <property type="entry name" value="REC"/>
    <property type="match status" value="1"/>
</dbReference>
<evidence type="ECO:0000256" key="7">
    <source>
        <dbReference type="PROSITE-ProRule" id="PRU00169"/>
    </source>
</evidence>
<reference evidence="11 12" key="1">
    <citation type="submission" date="2019-03" db="EMBL/GenBank/DDBJ databases">
        <title>Genomic Encyclopedia of Archaeal and Bacterial Type Strains, Phase II (KMG-II): from individual species to whole genera.</title>
        <authorList>
            <person name="Goeker M."/>
        </authorList>
    </citation>
    <scope>NUCLEOTIDE SEQUENCE [LARGE SCALE GENOMIC DNA]</scope>
    <source>
        <strain evidence="11 12">DSM 24782</strain>
    </source>
</reference>
<keyword evidence="3" id="KW-0902">Two-component regulatory system</keyword>
<dbReference type="EMBL" id="SOAM01000001">
    <property type="protein sequence ID" value="TDS81050.1"/>
    <property type="molecule type" value="Genomic_DNA"/>
</dbReference>
<evidence type="ECO:0000256" key="5">
    <source>
        <dbReference type="ARBA" id="ARBA00023125"/>
    </source>
</evidence>
<dbReference type="Gene3D" id="6.10.250.690">
    <property type="match status" value="1"/>
</dbReference>
<evidence type="ECO:0000256" key="3">
    <source>
        <dbReference type="ARBA" id="ARBA00023012"/>
    </source>
</evidence>
<keyword evidence="4" id="KW-0805">Transcription regulation</keyword>
<dbReference type="Proteomes" id="UP000295344">
    <property type="component" value="Unassembled WGS sequence"/>
</dbReference>
<dbReference type="InterPro" id="IPR011006">
    <property type="entry name" value="CheY-like_superfamily"/>
</dbReference>
<evidence type="ECO:0000256" key="2">
    <source>
        <dbReference type="ARBA" id="ARBA00022553"/>
    </source>
</evidence>
<evidence type="ECO:0000256" key="4">
    <source>
        <dbReference type="ARBA" id="ARBA00023015"/>
    </source>
</evidence>
<keyword evidence="5 8" id="KW-0238">DNA-binding</keyword>
<dbReference type="GO" id="GO:0000976">
    <property type="term" value="F:transcription cis-regulatory region binding"/>
    <property type="evidence" value="ECO:0007669"/>
    <property type="project" value="TreeGrafter"/>
</dbReference>
<dbReference type="PANTHER" id="PTHR48111">
    <property type="entry name" value="REGULATOR OF RPOS"/>
    <property type="match status" value="1"/>
</dbReference>
<evidence type="ECO:0000313" key="11">
    <source>
        <dbReference type="EMBL" id="TDS81050.1"/>
    </source>
</evidence>
<evidence type="ECO:0000259" key="9">
    <source>
        <dbReference type="PROSITE" id="PS50110"/>
    </source>
</evidence>
<dbReference type="InterPro" id="IPR036388">
    <property type="entry name" value="WH-like_DNA-bd_sf"/>
</dbReference>
<feature type="domain" description="OmpR/PhoB-type" evidence="10">
    <location>
        <begin position="138"/>
        <end position="231"/>
    </location>
</feature>
<evidence type="ECO:0000259" key="10">
    <source>
        <dbReference type="PROSITE" id="PS51755"/>
    </source>
</evidence>
<dbReference type="InterPro" id="IPR016032">
    <property type="entry name" value="Sig_transdc_resp-reg_C-effctor"/>
</dbReference>
<protein>
    <submittedName>
        <fullName evidence="11">Two-component system response regulator QseB</fullName>
    </submittedName>
</protein>
<evidence type="ECO:0000256" key="8">
    <source>
        <dbReference type="PROSITE-ProRule" id="PRU01091"/>
    </source>
</evidence>
<name>A0A4R7FT65_9MICO</name>
<comment type="subcellular location">
    <subcellularLocation>
        <location evidence="1">Cytoplasm</location>
    </subcellularLocation>
</comment>
<dbReference type="PROSITE" id="PS51755">
    <property type="entry name" value="OMPR_PHOB"/>
    <property type="match status" value="1"/>
</dbReference>
<comment type="caution">
    <text evidence="11">The sequence shown here is derived from an EMBL/GenBank/DDBJ whole genome shotgun (WGS) entry which is preliminary data.</text>
</comment>
<dbReference type="Gene3D" id="1.10.10.10">
    <property type="entry name" value="Winged helix-like DNA-binding domain superfamily/Winged helix DNA-binding domain"/>
    <property type="match status" value="1"/>
</dbReference>
<dbReference type="CDD" id="cd00383">
    <property type="entry name" value="trans_reg_C"/>
    <property type="match status" value="1"/>
</dbReference>
<dbReference type="PROSITE" id="PS50110">
    <property type="entry name" value="RESPONSE_REGULATORY"/>
    <property type="match status" value="1"/>
</dbReference>
<gene>
    <name evidence="11" type="ORF">CLV52_1624</name>
</gene>
<feature type="domain" description="Response regulatory" evidence="9">
    <location>
        <begin position="18"/>
        <end position="131"/>
    </location>
</feature>
<accession>A0A4R7FT65</accession>
<proteinExistence type="predicted"/>
<dbReference type="GO" id="GO:0000156">
    <property type="term" value="F:phosphorelay response regulator activity"/>
    <property type="evidence" value="ECO:0007669"/>
    <property type="project" value="TreeGrafter"/>
</dbReference>
<feature type="DNA-binding region" description="OmpR/PhoB-type" evidence="8">
    <location>
        <begin position="138"/>
        <end position="231"/>
    </location>
</feature>
<evidence type="ECO:0000256" key="1">
    <source>
        <dbReference type="ARBA" id="ARBA00004496"/>
    </source>
</evidence>